<comment type="subcellular location">
    <subcellularLocation>
        <location evidence="3">Membrane</location>
        <topology evidence="3">Multi-pass membrane protein</topology>
    </subcellularLocation>
    <subcellularLocation>
        <location evidence="2">Plastid</location>
        <location evidence="2">Chloroplast envelope</location>
    </subcellularLocation>
</comment>
<keyword evidence="17" id="KW-1185">Reference proteome</keyword>
<feature type="transmembrane region" description="Helical" evidence="12">
    <location>
        <begin position="223"/>
        <end position="241"/>
    </location>
</feature>
<evidence type="ECO:0000256" key="12">
    <source>
        <dbReference type="SAM" id="Phobius"/>
    </source>
</evidence>
<evidence type="ECO:0000313" key="17">
    <source>
        <dbReference type="Proteomes" id="UP001412067"/>
    </source>
</evidence>
<gene>
    <name evidence="16" type="primary">CHX15</name>
    <name evidence="16" type="ORF">KSP40_PGU014850</name>
</gene>
<feature type="transmembrane region" description="Helical" evidence="12">
    <location>
        <begin position="129"/>
        <end position="154"/>
    </location>
</feature>
<keyword evidence="6 12" id="KW-0812">Transmembrane</keyword>
<evidence type="ECO:0000256" key="4">
    <source>
        <dbReference type="ARBA" id="ARBA00022448"/>
    </source>
</evidence>
<evidence type="ECO:0000256" key="7">
    <source>
        <dbReference type="ARBA" id="ARBA00022958"/>
    </source>
</evidence>
<accession>A0ABR2LCX4</accession>
<feature type="transmembrane region" description="Helical" evidence="12">
    <location>
        <begin position="196"/>
        <end position="217"/>
    </location>
</feature>
<evidence type="ECO:0000259" key="13">
    <source>
        <dbReference type="Pfam" id="PF00999"/>
    </source>
</evidence>
<evidence type="ECO:0000256" key="6">
    <source>
        <dbReference type="ARBA" id="ARBA00022692"/>
    </source>
</evidence>
<dbReference type="InterPro" id="IPR057290">
    <property type="entry name" value="CHX17_C"/>
</dbReference>
<feature type="transmembrane region" description="Helical" evidence="12">
    <location>
        <begin position="160"/>
        <end position="184"/>
    </location>
</feature>
<evidence type="ECO:0000256" key="8">
    <source>
        <dbReference type="ARBA" id="ARBA00022989"/>
    </source>
</evidence>
<keyword evidence="5" id="KW-0633">Potassium transport</keyword>
<feature type="domain" description="Cation/H(+) antiporter C-terminal" evidence="15">
    <location>
        <begin position="631"/>
        <end position="796"/>
    </location>
</feature>
<proteinExistence type="inferred from homology"/>
<keyword evidence="8 12" id="KW-1133">Transmembrane helix</keyword>
<evidence type="ECO:0000256" key="3">
    <source>
        <dbReference type="ARBA" id="ARBA00004141"/>
    </source>
</evidence>
<dbReference type="InterPro" id="IPR057291">
    <property type="entry name" value="CHX17_2nd"/>
</dbReference>
<comment type="caution">
    <text evidence="16">The sequence shown here is derived from an EMBL/GenBank/DDBJ whole genome shotgun (WGS) entry which is preliminary data.</text>
</comment>
<evidence type="ECO:0000256" key="1">
    <source>
        <dbReference type="ARBA" id="ARBA00003198"/>
    </source>
</evidence>
<sequence>MEAVAVVVAGWTLPSPTAAAGKSPECKDSNVLILTVLFESILLVCSSQLLHRSILGRLGQPAAISQMLAGFLLGQSVLGQIKSRKIFDFEVKELSIVTDSSNIVRILFMFLIGLEIDIPYLLRAARRASFIVAGGMAAALLAAAALFEPFYLLTSWKNKYFLLFLSIFLIFSSSSSPVLARLAAELKLAHSEIGRLGVASALINDTACIFIVAAAVLLKTRRMITGLMSLVMLVVSTKLLWPVVAWINKRNEERKSTGDWQIWGLVMFVVAVAGVTEVAGYSSTMAGLVMGVAFPREGFVARTLVERLSYPVNNFILPVFYGFMGAQTDVRAIPWRQLAMAAAMVVVSSASKVAGTAVAARYLGMQVHEGVVLGFLLNIRGHVDLLIVASASKTAFWEERAWRLIMATVVCRMLLAAPMAAVAVKLKRCALSYRAVPLQQLLPAGELRFLLCVHGTRDVPTMLNLVEIASGNSTVESLVSLYLLHLIKLTNRVTNHMLYHQQEESGGLGWESGGDTRVIAAAGDVFRAETGINVHQASTVSSLDSMHVDIHTAADDVRASLLILPFHKHQRVDGRMQAGKKALRSINDLAMRHAPCTAGILVDRGLSATATSQAPAESSGGGGGFQTMHHVGVLFFGGGDDREALALGIRLSQHPCVAMTVVRFVLPPSSRDESAAKLRVESSEMDQDILLAFRLQDEEREADDTFFSDIFTRYVVSGKVAYMEKHVESGPETVTAICSIEGMFSLYLVGQGENRNSTLTAGMGEWGECPELGPVGDFLASSDFISTGSVLILKQCEQKTDEL</sequence>
<feature type="transmembrane region" description="Helical" evidence="12">
    <location>
        <begin position="262"/>
        <end position="288"/>
    </location>
</feature>
<keyword evidence="4" id="KW-0813">Transport</keyword>
<dbReference type="Pfam" id="PF23256">
    <property type="entry name" value="CHX17_2nd"/>
    <property type="match status" value="1"/>
</dbReference>
<dbReference type="InterPro" id="IPR050794">
    <property type="entry name" value="CPA2_transporter"/>
</dbReference>
<evidence type="ECO:0000259" key="15">
    <source>
        <dbReference type="Pfam" id="PF23259"/>
    </source>
</evidence>
<evidence type="ECO:0000256" key="5">
    <source>
        <dbReference type="ARBA" id="ARBA00022538"/>
    </source>
</evidence>
<protein>
    <submittedName>
        <fullName evidence="16">Cation/H(+) antiporter 15</fullName>
    </submittedName>
</protein>
<dbReference type="Proteomes" id="UP001412067">
    <property type="component" value="Unassembled WGS sequence"/>
</dbReference>
<keyword evidence="7" id="KW-0630">Potassium</keyword>
<dbReference type="PANTHER" id="PTHR32468:SF18">
    <property type="entry name" value="CATION_H(+) ANTIPORTER 1"/>
    <property type="match status" value="1"/>
</dbReference>
<evidence type="ECO:0000256" key="11">
    <source>
        <dbReference type="ARBA" id="ARBA00038341"/>
    </source>
</evidence>
<evidence type="ECO:0000256" key="9">
    <source>
        <dbReference type="ARBA" id="ARBA00023065"/>
    </source>
</evidence>
<evidence type="ECO:0000256" key="2">
    <source>
        <dbReference type="ARBA" id="ARBA00004119"/>
    </source>
</evidence>
<evidence type="ECO:0000256" key="10">
    <source>
        <dbReference type="ARBA" id="ARBA00023136"/>
    </source>
</evidence>
<dbReference type="InterPro" id="IPR006153">
    <property type="entry name" value="Cation/H_exchanger_TM"/>
</dbReference>
<dbReference type="PANTHER" id="PTHR32468">
    <property type="entry name" value="CATION/H + ANTIPORTER"/>
    <property type="match status" value="1"/>
</dbReference>
<feature type="domain" description="Cation/H+ exchanger transmembrane" evidence="13">
    <location>
        <begin position="51"/>
        <end position="417"/>
    </location>
</feature>
<dbReference type="Pfam" id="PF23259">
    <property type="entry name" value="CHX17_C"/>
    <property type="match status" value="1"/>
</dbReference>
<evidence type="ECO:0000259" key="14">
    <source>
        <dbReference type="Pfam" id="PF23256"/>
    </source>
</evidence>
<organism evidence="16 17">
    <name type="scientific">Platanthera guangdongensis</name>
    <dbReference type="NCBI Taxonomy" id="2320717"/>
    <lineage>
        <taxon>Eukaryota</taxon>
        <taxon>Viridiplantae</taxon>
        <taxon>Streptophyta</taxon>
        <taxon>Embryophyta</taxon>
        <taxon>Tracheophyta</taxon>
        <taxon>Spermatophyta</taxon>
        <taxon>Magnoliopsida</taxon>
        <taxon>Liliopsida</taxon>
        <taxon>Asparagales</taxon>
        <taxon>Orchidaceae</taxon>
        <taxon>Orchidoideae</taxon>
        <taxon>Orchideae</taxon>
        <taxon>Orchidinae</taxon>
        <taxon>Platanthera</taxon>
    </lineage>
</organism>
<comment type="function">
    <text evidence="1">May function as sodium-coupled metabolite transporter across the chloroplast envelope.</text>
</comment>
<feature type="domain" description="Cation/H(+) antiporter central" evidence="14">
    <location>
        <begin position="480"/>
        <end position="612"/>
    </location>
</feature>
<comment type="similarity">
    <text evidence="11">Belongs to the monovalent cation:proton antiporter 2 (CPA2) transporter (TC 2.A.37) family. CHX (TC 2.A.37.4) subfamily.</text>
</comment>
<evidence type="ECO:0000313" key="16">
    <source>
        <dbReference type="EMBL" id="KAK8937728.1"/>
    </source>
</evidence>
<dbReference type="Pfam" id="PF00999">
    <property type="entry name" value="Na_H_Exchanger"/>
    <property type="match status" value="1"/>
</dbReference>
<reference evidence="16 17" key="1">
    <citation type="journal article" date="2022" name="Nat. Plants">
        <title>Genomes of leafy and leafless Platanthera orchids illuminate the evolution of mycoheterotrophy.</title>
        <authorList>
            <person name="Li M.H."/>
            <person name="Liu K.W."/>
            <person name="Li Z."/>
            <person name="Lu H.C."/>
            <person name="Ye Q.L."/>
            <person name="Zhang D."/>
            <person name="Wang J.Y."/>
            <person name="Li Y.F."/>
            <person name="Zhong Z.M."/>
            <person name="Liu X."/>
            <person name="Yu X."/>
            <person name="Liu D.K."/>
            <person name="Tu X.D."/>
            <person name="Liu B."/>
            <person name="Hao Y."/>
            <person name="Liao X.Y."/>
            <person name="Jiang Y.T."/>
            <person name="Sun W.H."/>
            <person name="Chen J."/>
            <person name="Chen Y.Q."/>
            <person name="Ai Y."/>
            <person name="Zhai J.W."/>
            <person name="Wu S.S."/>
            <person name="Zhou Z."/>
            <person name="Hsiao Y.Y."/>
            <person name="Wu W.L."/>
            <person name="Chen Y.Y."/>
            <person name="Lin Y.F."/>
            <person name="Hsu J.L."/>
            <person name="Li C.Y."/>
            <person name="Wang Z.W."/>
            <person name="Zhao X."/>
            <person name="Zhong W.Y."/>
            <person name="Ma X.K."/>
            <person name="Ma L."/>
            <person name="Huang J."/>
            <person name="Chen G.Z."/>
            <person name="Huang M.Z."/>
            <person name="Huang L."/>
            <person name="Peng D.H."/>
            <person name="Luo Y.B."/>
            <person name="Zou S.Q."/>
            <person name="Chen S.P."/>
            <person name="Lan S."/>
            <person name="Tsai W.C."/>
            <person name="Van de Peer Y."/>
            <person name="Liu Z.J."/>
        </authorList>
    </citation>
    <scope>NUCLEOTIDE SEQUENCE [LARGE SCALE GENOMIC DNA]</scope>
    <source>
        <strain evidence="16">Lor288</strain>
    </source>
</reference>
<dbReference type="EMBL" id="JBBWWR010000021">
    <property type="protein sequence ID" value="KAK8937728.1"/>
    <property type="molecule type" value="Genomic_DNA"/>
</dbReference>
<dbReference type="InterPro" id="IPR038770">
    <property type="entry name" value="Na+/solute_symporter_sf"/>
</dbReference>
<keyword evidence="9" id="KW-0406">Ion transport</keyword>
<dbReference type="Gene3D" id="1.20.1530.20">
    <property type="match status" value="1"/>
</dbReference>
<feature type="transmembrane region" description="Helical" evidence="12">
    <location>
        <begin position="103"/>
        <end position="122"/>
    </location>
</feature>
<name>A0ABR2LCX4_9ASPA</name>
<keyword evidence="10 12" id="KW-0472">Membrane</keyword>